<accession>A0A7Y0FNE7</accession>
<dbReference type="PROSITE" id="PS50005">
    <property type="entry name" value="TPR"/>
    <property type="match status" value="2"/>
</dbReference>
<name>A0A7Y0FNE7_9BACT</name>
<dbReference type="InterPro" id="IPR011990">
    <property type="entry name" value="TPR-like_helical_dom_sf"/>
</dbReference>
<dbReference type="InterPro" id="IPR051685">
    <property type="entry name" value="Ycf3/AcsC/BcsC/TPR_MFPF"/>
</dbReference>
<proteinExistence type="predicted"/>
<evidence type="ECO:0000313" key="6">
    <source>
        <dbReference type="Proteomes" id="UP000559626"/>
    </source>
</evidence>
<evidence type="ECO:0000256" key="3">
    <source>
        <dbReference type="PROSITE-ProRule" id="PRU00339"/>
    </source>
</evidence>
<dbReference type="InterPro" id="IPR019734">
    <property type="entry name" value="TPR_rpt"/>
</dbReference>
<dbReference type="AlphaFoldDB" id="A0A7Y0FNE7"/>
<feature type="repeat" description="TPR" evidence="3">
    <location>
        <begin position="224"/>
        <end position="257"/>
    </location>
</feature>
<sequence>MALSQTSFHQALVLGGALALAGGLYALPKGIVKPKQNRSELNQSAARSATRDGAEAGEGEKAEASSGPRPAATATVGAQSAAAPHTQATAEQRRALDEQLAQYRAAPAAGRPAMAMNLAARYAAVQRFDSVGYYLTTVAQAQPSEKAWQRAADAYYQAFSFATTPERRELLGKEARDLYDKVLADNPNNLDAKTNLGMAYMSSENPVKGITLLREVLEQDPRNQKVLYNLGILAIQSNQYDRAAERLGQLVQINPNSVEGQFYLGVSLARLRRVAPAEAAFDKAKSLSNDPALAASIEEEMAKLRR</sequence>
<keyword evidence="2 3" id="KW-0802">TPR repeat</keyword>
<evidence type="ECO:0000256" key="1">
    <source>
        <dbReference type="ARBA" id="ARBA00022737"/>
    </source>
</evidence>
<feature type="region of interest" description="Disordered" evidence="4">
    <location>
        <begin position="36"/>
        <end position="93"/>
    </location>
</feature>
<protein>
    <submittedName>
        <fullName evidence="5">Tetratricopeptide repeat protein</fullName>
    </submittedName>
</protein>
<evidence type="ECO:0000256" key="2">
    <source>
        <dbReference type="ARBA" id="ARBA00022803"/>
    </source>
</evidence>
<dbReference type="RefSeq" id="WP_169532034.1">
    <property type="nucleotide sequence ID" value="NZ_JABBGH010000002.1"/>
</dbReference>
<dbReference type="Proteomes" id="UP000559626">
    <property type="component" value="Unassembled WGS sequence"/>
</dbReference>
<dbReference type="EMBL" id="JABBGH010000002">
    <property type="protein sequence ID" value="NML66389.1"/>
    <property type="molecule type" value="Genomic_DNA"/>
</dbReference>
<reference evidence="5 6" key="1">
    <citation type="submission" date="2020-04" db="EMBL/GenBank/DDBJ databases">
        <title>Hymenobacter polaris sp. nov., isolated from Arctic soil.</title>
        <authorList>
            <person name="Dahal R.H."/>
        </authorList>
    </citation>
    <scope>NUCLEOTIDE SEQUENCE [LARGE SCALE GENOMIC DNA]</scope>
    <source>
        <strain evidence="5 6">RP-2-7</strain>
    </source>
</reference>
<dbReference type="Gene3D" id="1.25.40.10">
    <property type="entry name" value="Tetratricopeptide repeat domain"/>
    <property type="match status" value="1"/>
</dbReference>
<gene>
    <name evidence="5" type="ORF">HHL22_14350</name>
</gene>
<evidence type="ECO:0000313" key="5">
    <source>
        <dbReference type="EMBL" id="NML66389.1"/>
    </source>
</evidence>
<keyword evidence="6" id="KW-1185">Reference proteome</keyword>
<organism evidence="5 6">
    <name type="scientific">Hymenobacter polaris</name>
    <dbReference type="NCBI Taxonomy" id="2682546"/>
    <lineage>
        <taxon>Bacteria</taxon>
        <taxon>Pseudomonadati</taxon>
        <taxon>Bacteroidota</taxon>
        <taxon>Cytophagia</taxon>
        <taxon>Cytophagales</taxon>
        <taxon>Hymenobacteraceae</taxon>
        <taxon>Hymenobacter</taxon>
    </lineage>
</organism>
<dbReference type="SMART" id="SM00028">
    <property type="entry name" value="TPR"/>
    <property type="match status" value="3"/>
</dbReference>
<dbReference type="PANTHER" id="PTHR44943">
    <property type="entry name" value="CELLULOSE SYNTHASE OPERON PROTEIN C"/>
    <property type="match status" value="1"/>
</dbReference>
<comment type="caution">
    <text evidence="5">The sequence shown here is derived from an EMBL/GenBank/DDBJ whole genome shotgun (WGS) entry which is preliminary data.</text>
</comment>
<dbReference type="Pfam" id="PF14559">
    <property type="entry name" value="TPR_19"/>
    <property type="match status" value="1"/>
</dbReference>
<feature type="compositionally biased region" description="Low complexity" evidence="4">
    <location>
        <begin position="64"/>
        <end position="83"/>
    </location>
</feature>
<evidence type="ECO:0000256" key="4">
    <source>
        <dbReference type="SAM" id="MobiDB-lite"/>
    </source>
</evidence>
<dbReference type="SUPFAM" id="SSF48452">
    <property type="entry name" value="TPR-like"/>
    <property type="match status" value="1"/>
</dbReference>
<feature type="repeat" description="TPR" evidence="3">
    <location>
        <begin position="190"/>
        <end position="223"/>
    </location>
</feature>
<feature type="compositionally biased region" description="Basic and acidic residues" evidence="4">
    <location>
        <begin position="49"/>
        <end position="63"/>
    </location>
</feature>
<keyword evidence="1" id="KW-0677">Repeat</keyword>
<dbReference type="PANTHER" id="PTHR44943:SF4">
    <property type="entry name" value="TPR REPEAT-CONTAINING PROTEIN MJ0798"/>
    <property type="match status" value="1"/>
</dbReference>